<dbReference type="PROSITE" id="PS50253">
    <property type="entry name" value="COX3"/>
    <property type="match status" value="1"/>
</dbReference>
<proteinExistence type="inferred from homology"/>
<comment type="caution">
    <text evidence="9">The sequence shown here is derived from an EMBL/GenBank/DDBJ whole genome shotgun (WGS) entry which is preliminary data.</text>
</comment>
<dbReference type="InterPro" id="IPR024791">
    <property type="entry name" value="Cyt_c/ubiquinol_Oxase_su3"/>
</dbReference>
<dbReference type="GO" id="GO:0019646">
    <property type="term" value="P:aerobic electron transport chain"/>
    <property type="evidence" value="ECO:0007669"/>
    <property type="project" value="InterPro"/>
</dbReference>
<reference evidence="9 10" key="1">
    <citation type="submission" date="2018-01" db="EMBL/GenBank/DDBJ databases">
        <authorList>
            <person name="Gaut B.S."/>
            <person name="Morton B.R."/>
            <person name="Clegg M.T."/>
            <person name="Duvall M.R."/>
        </authorList>
    </citation>
    <scope>NUCLEOTIDE SEQUENCE [LARGE SCALE GENOMIC DNA]</scope>
    <source>
        <strain evidence="9 10">HR-AV</strain>
    </source>
</reference>
<dbReference type="GO" id="GO:0004129">
    <property type="term" value="F:cytochrome-c oxidase activity"/>
    <property type="evidence" value="ECO:0007669"/>
    <property type="project" value="InterPro"/>
</dbReference>
<sequence>MQDIVMNTEETKLNIRPIKFVMWLFIVASIMLFAAFTSSYIVRRAEGNWVEFELPSLFMLSTVLIIASSATMHWAYLSGKKLNFASQKMALWLTIVLGIAFLICQLLSWKQLVAERVYFVGNPSGSFLYVISGLHGAHIIAGIAVLLAPLIGVYRNIAQVKNMLRLELASIFWHFLDILWIYLYVFLLLNH</sequence>
<dbReference type="EMBL" id="PQVF01000010">
    <property type="protein sequence ID" value="POY35642.1"/>
    <property type="molecule type" value="Genomic_DNA"/>
</dbReference>
<feature type="transmembrane region" description="Helical" evidence="7">
    <location>
        <begin position="54"/>
        <end position="77"/>
    </location>
</feature>
<evidence type="ECO:0000259" key="8">
    <source>
        <dbReference type="PROSITE" id="PS50253"/>
    </source>
</evidence>
<keyword evidence="4 7" id="KW-1133">Transmembrane helix</keyword>
<accession>A0A2S5A076</accession>
<keyword evidence="3 6" id="KW-0812">Transmembrane</keyword>
<dbReference type="PANTHER" id="PTHR11403">
    <property type="entry name" value="CYTOCHROME C OXIDASE SUBUNIT III"/>
    <property type="match status" value="1"/>
</dbReference>
<dbReference type="AlphaFoldDB" id="A0A2S5A076"/>
<keyword evidence="5 7" id="KW-0472">Membrane</keyword>
<evidence type="ECO:0000256" key="3">
    <source>
        <dbReference type="ARBA" id="ARBA00022692"/>
    </source>
</evidence>
<evidence type="ECO:0000256" key="1">
    <source>
        <dbReference type="ARBA" id="ARBA00004141"/>
    </source>
</evidence>
<feature type="domain" description="Heme-copper oxidase subunit III family profile" evidence="8">
    <location>
        <begin position="1"/>
        <end position="191"/>
    </location>
</feature>
<evidence type="ECO:0000256" key="6">
    <source>
        <dbReference type="RuleBase" id="RU003376"/>
    </source>
</evidence>
<feature type="transmembrane region" description="Helical" evidence="7">
    <location>
        <begin position="128"/>
        <end position="154"/>
    </location>
</feature>
<feature type="transmembrane region" description="Helical" evidence="7">
    <location>
        <begin position="166"/>
        <end position="189"/>
    </location>
</feature>
<dbReference type="InterPro" id="IPR000298">
    <property type="entry name" value="Cyt_c_oxidase-like_su3"/>
</dbReference>
<gene>
    <name evidence="9" type="ORF">C3K47_14710</name>
</gene>
<dbReference type="GO" id="GO:0005886">
    <property type="term" value="C:plasma membrane"/>
    <property type="evidence" value="ECO:0007669"/>
    <property type="project" value="UniProtKB-SubCell"/>
</dbReference>
<feature type="transmembrane region" description="Helical" evidence="7">
    <location>
        <begin position="20"/>
        <end position="42"/>
    </location>
</feature>
<evidence type="ECO:0000256" key="7">
    <source>
        <dbReference type="SAM" id="Phobius"/>
    </source>
</evidence>
<dbReference type="InterPro" id="IPR013833">
    <property type="entry name" value="Cyt_c_oxidase_su3_a-hlx"/>
</dbReference>
<feature type="transmembrane region" description="Helical" evidence="7">
    <location>
        <begin position="89"/>
        <end position="108"/>
    </location>
</feature>
<dbReference type="Gene3D" id="1.20.120.80">
    <property type="entry name" value="Cytochrome c oxidase, subunit III, four-helix bundle"/>
    <property type="match status" value="1"/>
</dbReference>
<dbReference type="InterPro" id="IPR035973">
    <property type="entry name" value="Cyt_c_oxidase_su3-like_sf"/>
</dbReference>
<dbReference type="RefSeq" id="WP_103789915.1">
    <property type="nucleotide sequence ID" value="NZ_PQVF01000010.1"/>
</dbReference>
<keyword evidence="10" id="KW-1185">Reference proteome</keyword>
<dbReference type="PANTHER" id="PTHR11403:SF10">
    <property type="entry name" value="CYTOCHROME C OXIDASE"/>
    <property type="match status" value="1"/>
</dbReference>
<evidence type="ECO:0000256" key="5">
    <source>
        <dbReference type="ARBA" id="ARBA00023136"/>
    </source>
</evidence>
<evidence type="ECO:0000313" key="9">
    <source>
        <dbReference type="EMBL" id="POY35642.1"/>
    </source>
</evidence>
<protein>
    <submittedName>
        <fullName evidence="9">Cytochrome oxidase subunit III</fullName>
    </submittedName>
</protein>
<comment type="subcellular location">
    <subcellularLocation>
        <location evidence="6">Cell membrane</location>
        <topology evidence="6">Multi-pass membrane protein</topology>
    </subcellularLocation>
    <subcellularLocation>
        <location evidence="1">Membrane</location>
        <topology evidence="1">Multi-pass membrane protein</topology>
    </subcellularLocation>
</comment>
<dbReference type="SUPFAM" id="SSF81452">
    <property type="entry name" value="Cytochrome c oxidase subunit III-like"/>
    <property type="match status" value="1"/>
</dbReference>
<evidence type="ECO:0000313" key="10">
    <source>
        <dbReference type="Proteomes" id="UP000236893"/>
    </source>
</evidence>
<evidence type="ECO:0000256" key="4">
    <source>
        <dbReference type="ARBA" id="ARBA00022989"/>
    </source>
</evidence>
<dbReference type="OrthoDB" id="679789at2"/>
<evidence type="ECO:0000256" key="2">
    <source>
        <dbReference type="ARBA" id="ARBA00010581"/>
    </source>
</evidence>
<name>A0A2S5A076_9SPHI</name>
<dbReference type="Pfam" id="PF00510">
    <property type="entry name" value="COX3"/>
    <property type="match status" value="1"/>
</dbReference>
<comment type="similarity">
    <text evidence="2 6">Belongs to the cytochrome c oxidase subunit 3 family.</text>
</comment>
<organism evidence="9 10">
    <name type="scientific">Solitalea longa</name>
    <dbReference type="NCBI Taxonomy" id="2079460"/>
    <lineage>
        <taxon>Bacteria</taxon>
        <taxon>Pseudomonadati</taxon>
        <taxon>Bacteroidota</taxon>
        <taxon>Sphingobacteriia</taxon>
        <taxon>Sphingobacteriales</taxon>
        <taxon>Sphingobacteriaceae</taxon>
        <taxon>Solitalea</taxon>
    </lineage>
</organism>
<dbReference type="Proteomes" id="UP000236893">
    <property type="component" value="Unassembled WGS sequence"/>
</dbReference>